<keyword evidence="2" id="KW-1185">Reference proteome</keyword>
<evidence type="ECO:0008006" key="3">
    <source>
        <dbReference type="Google" id="ProtNLM"/>
    </source>
</evidence>
<dbReference type="EMBL" id="GL451184">
    <property type="protein sequence ID" value="EFN79865.1"/>
    <property type="molecule type" value="Genomic_DNA"/>
</dbReference>
<sequence>MKPYLMQGVSRLNISSFEPYYVKFQKIDFQNRFVRLMKCRDTLVNGITNFTIREVNVSDKNDYIQFLAYFPFVNVFTKLDPYALIGSTFIKSSRYDLSSNITNVTAEIIIQGANFEDGENKMQYFSVDNVTVVFRNIGEVFTKKEQKGRGSSSLTQVANDYFLREWESLTSELNHYLEDVVAEMIQIISTKIYMHFPIDVLMTR</sequence>
<dbReference type="Proteomes" id="UP000008237">
    <property type="component" value="Unassembled WGS sequence"/>
</dbReference>
<evidence type="ECO:0000313" key="1">
    <source>
        <dbReference type="EMBL" id="EFN79865.1"/>
    </source>
</evidence>
<dbReference type="InterPro" id="IPR038606">
    <property type="entry name" value="To_sf"/>
</dbReference>
<dbReference type="InParanoid" id="E2BWR5"/>
<dbReference type="PANTHER" id="PTHR11008">
    <property type="entry name" value="PROTEIN TAKEOUT-LIKE PROTEIN"/>
    <property type="match status" value="1"/>
</dbReference>
<reference evidence="1 2" key="1">
    <citation type="journal article" date="2010" name="Science">
        <title>Genomic comparison of the ants Camponotus floridanus and Harpegnathos saltator.</title>
        <authorList>
            <person name="Bonasio R."/>
            <person name="Zhang G."/>
            <person name="Ye C."/>
            <person name="Mutti N.S."/>
            <person name="Fang X."/>
            <person name="Qin N."/>
            <person name="Donahue G."/>
            <person name="Yang P."/>
            <person name="Li Q."/>
            <person name="Li C."/>
            <person name="Zhang P."/>
            <person name="Huang Z."/>
            <person name="Berger S.L."/>
            <person name="Reinberg D."/>
            <person name="Wang J."/>
            <person name="Liebig J."/>
        </authorList>
    </citation>
    <scope>NUCLEOTIDE SEQUENCE [LARGE SCALE GENOMIC DNA]</scope>
    <source>
        <strain evidence="1 2">R22 G/1</strain>
    </source>
</reference>
<accession>E2BWR5</accession>
<dbReference type="AlphaFoldDB" id="E2BWR5"/>
<dbReference type="PANTHER" id="PTHR11008:SF41">
    <property type="entry name" value="RE70318P"/>
    <property type="match status" value="1"/>
</dbReference>
<dbReference type="OrthoDB" id="8174700at2759"/>
<evidence type="ECO:0000313" key="2">
    <source>
        <dbReference type="Proteomes" id="UP000008237"/>
    </source>
</evidence>
<dbReference type="Gene3D" id="3.15.10.30">
    <property type="entry name" value="Haemolymph juvenile hormone binding protein"/>
    <property type="match status" value="1"/>
</dbReference>
<protein>
    <recommendedName>
        <fullName evidence="3">Protein takeout</fullName>
    </recommendedName>
</protein>
<dbReference type="Pfam" id="PF06585">
    <property type="entry name" value="JHBP"/>
    <property type="match status" value="1"/>
</dbReference>
<dbReference type="GO" id="GO:0005615">
    <property type="term" value="C:extracellular space"/>
    <property type="evidence" value="ECO:0007669"/>
    <property type="project" value="TreeGrafter"/>
</dbReference>
<proteinExistence type="predicted"/>
<dbReference type="InterPro" id="IPR010562">
    <property type="entry name" value="Haemolymph_juvenile_hormone-bd"/>
</dbReference>
<organism evidence="2">
    <name type="scientific">Harpegnathos saltator</name>
    <name type="common">Jerdon's jumping ant</name>
    <dbReference type="NCBI Taxonomy" id="610380"/>
    <lineage>
        <taxon>Eukaryota</taxon>
        <taxon>Metazoa</taxon>
        <taxon>Ecdysozoa</taxon>
        <taxon>Arthropoda</taxon>
        <taxon>Hexapoda</taxon>
        <taxon>Insecta</taxon>
        <taxon>Pterygota</taxon>
        <taxon>Neoptera</taxon>
        <taxon>Endopterygota</taxon>
        <taxon>Hymenoptera</taxon>
        <taxon>Apocrita</taxon>
        <taxon>Aculeata</taxon>
        <taxon>Formicoidea</taxon>
        <taxon>Formicidae</taxon>
        <taxon>Ponerinae</taxon>
        <taxon>Ponerini</taxon>
        <taxon>Harpegnathos</taxon>
    </lineage>
</organism>
<name>E2BWR5_HARSA</name>
<gene>
    <name evidence="1" type="ORF">EAI_00637</name>
</gene>
<dbReference type="STRING" id="610380.E2BWR5"/>